<evidence type="ECO:0000256" key="3">
    <source>
        <dbReference type="ARBA" id="ARBA00037324"/>
    </source>
</evidence>
<dbReference type="Gene3D" id="3.40.50.1000">
    <property type="entry name" value="HAD superfamily/HAD-like"/>
    <property type="match status" value="1"/>
</dbReference>
<dbReference type="SUPFAM" id="SSF56784">
    <property type="entry name" value="HAD-like"/>
    <property type="match status" value="1"/>
</dbReference>
<evidence type="ECO:0000256" key="2">
    <source>
        <dbReference type="ARBA" id="ARBA00022912"/>
    </source>
</evidence>
<dbReference type="Pfam" id="PF03031">
    <property type="entry name" value="NIF"/>
    <property type="match status" value="1"/>
</dbReference>
<evidence type="ECO:0000313" key="7">
    <source>
        <dbReference type="Proteomes" id="UP000267251"/>
    </source>
</evidence>
<dbReference type="GO" id="GO:0005634">
    <property type="term" value="C:nucleus"/>
    <property type="evidence" value="ECO:0007669"/>
    <property type="project" value="UniProtKB-ARBA"/>
</dbReference>
<feature type="domain" description="FCP1 homology" evidence="5">
    <location>
        <begin position="20"/>
        <end position="179"/>
    </location>
</feature>
<keyword evidence="2" id="KW-0904">Protein phosphatase</keyword>
<dbReference type="PANTHER" id="PTHR12210">
    <property type="entry name" value="DULLARD PROTEIN PHOSPHATASE"/>
    <property type="match status" value="1"/>
</dbReference>
<protein>
    <submittedName>
        <fullName evidence="6">HAD-like domain-containing protein</fullName>
    </submittedName>
</protein>
<dbReference type="OrthoDB" id="277011at2759"/>
<proteinExistence type="inferred from homology"/>
<dbReference type="InterPro" id="IPR004274">
    <property type="entry name" value="FCP1_dom"/>
</dbReference>
<dbReference type="InterPro" id="IPR023214">
    <property type="entry name" value="HAD_sf"/>
</dbReference>
<keyword evidence="7" id="KW-1185">Reference proteome</keyword>
<dbReference type="CDD" id="cd07521">
    <property type="entry name" value="HAD_FCP1-like"/>
    <property type="match status" value="1"/>
</dbReference>
<comment type="similarity">
    <text evidence="4">Belongs to the CTDSPL2 family.</text>
</comment>
<evidence type="ECO:0000256" key="4">
    <source>
        <dbReference type="ARBA" id="ARBA00038355"/>
    </source>
</evidence>
<dbReference type="InterPro" id="IPR050365">
    <property type="entry name" value="TIM50"/>
</dbReference>
<comment type="function">
    <text evidence="3">Probable phosphatase.</text>
</comment>
<dbReference type="PROSITE" id="PS50969">
    <property type="entry name" value="FCP1"/>
    <property type="match status" value="1"/>
</dbReference>
<accession>A0A4P9Y6A1</accession>
<sequence>PPVVPDEYQRRRNALPPKTRSTKPITLVLDLDETLVHCTTVPIPGSTLRFPVVHENKKFDVSGNIRPFAETFLKKCAELFEVVVFTASQQAYADRLLNILDPGKKCIKHRLFRDSCVFAEGNYLKDLRVLGRDLSKVIIVDNAPQAFSYQVDNGIPIQSWYDDEQDKHLLDILQFLEKIAGCDDVRPHLDERFRVRERMRKAQSLYPLGQGDMGF</sequence>
<organism evidence="6 7">
    <name type="scientific">Piptocephalis cylindrospora</name>
    <dbReference type="NCBI Taxonomy" id="1907219"/>
    <lineage>
        <taxon>Eukaryota</taxon>
        <taxon>Fungi</taxon>
        <taxon>Fungi incertae sedis</taxon>
        <taxon>Zoopagomycota</taxon>
        <taxon>Zoopagomycotina</taxon>
        <taxon>Zoopagomycetes</taxon>
        <taxon>Zoopagales</taxon>
        <taxon>Piptocephalidaceae</taxon>
        <taxon>Piptocephalis</taxon>
    </lineage>
</organism>
<reference evidence="7" key="1">
    <citation type="journal article" date="2018" name="Nat. Microbiol.">
        <title>Leveraging single-cell genomics to expand the fungal tree of life.</title>
        <authorList>
            <person name="Ahrendt S.R."/>
            <person name="Quandt C.A."/>
            <person name="Ciobanu D."/>
            <person name="Clum A."/>
            <person name="Salamov A."/>
            <person name="Andreopoulos B."/>
            <person name="Cheng J.F."/>
            <person name="Woyke T."/>
            <person name="Pelin A."/>
            <person name="Henrissat B."/>
            <person name="Reynolds N.K."/>
            <person name="Benny G.L."/>
            <person name="Smith M.E."/>
            <person name="James T.Y."/>
            <person name="Grigoriev I.V."/>
        </authorList>
    </citation>
    <scope>NUCLEOTIDE SEQUENCE [LARGE SCALE GENOMIC DNA]</scope>
</reference>
<dbReference type="SMART" id="SM00577">
    <property type="entry name" value="CPDc"/>
    <property type="match status" value="1"/>
</dbReference>
<name>A0A4P9Y6A1_9FUNG</name>
<dbReference type="NCBIfam" id="TIGR02251">
    <property type="entry name" value="HIF-SF_euk"/>
    <property type="match status" value="1"/>
</dbReference>
<dbReference type="Proteomes" id="UP000267251">
    <property type="component" value="Unassembled WGS sequence"/>
</dbReference>
<evidence type="ECO:0000256" key="1">
    <source>
        <dbReference type="ARBA" id="ARBA00022801"/>
    </source>
</evidence>
<dbReference type="InterPro" id="IPR036412">
    <property type="entry name" value="HAD-like_sf"/>
</dbReference>
<keyword evidence="1" id="KW-0378">Hydrolase</keyword>
<dbReference type="FunFam" id="3.40.50.1000:FF:000015">
    <property type="entry name" value="CTD small phosphatase-like protein 2"/>
    <property type="match status" value="1"/>
</dbReference>
<dbReference type="GO" id="GO:0004721">
    <property type="term" value="F:phosphoprotein phosphatase activity"/>
    <property type="evidence" value="ECO:0007669"/>
    <property type="project" value="UniProtKB-KW"/>
</dbReference>
<dbReference type="AlphaFoldDB" id="A0A4P9Y6A1"/>
<gene>
    <name evidence="6" type="ORF">BJ684DRAFT_8463</name>
</gene>
<evidence type="ECO:0000313" key="6">
    <source>
        <dbReference type="EMBL" id="RKP14515.1"/>
    </source>
</evidence>
<dbReference type="InterPro" id="IPR011948">
    <property type="entry name" value="Dullard_phosphatase"/>
</dbReference>
<dbReference type="EMBL" id="KZ987824">
    <property type="protein sequence ID" value="RKP14515.1"/>
    <property type="molecule type" value="Genomic_DNA"/>
</dbReference>
<feature type="non-terminal residue" evidence="6">
    <location>
        <position position="1"/>
    </location>
</feature>
<evidence type="ECO:0000259" key="5">
    <source>
        <dbReference type="PROSITE" id="PS50969"/>
    </source>
</evidence>